<proteinExistence type="predicted"/>
<sequence>MATLVEGVYGLSSQGPFYENKSLLFVKLTDSAYRAIEDFLRNKSQLKSQPQIQFLGNEG</sequence>
<reference evidence="2" key="1">
    <citation type="journal article" date="2023" name="IScience">
        <title>Live-bearing cockroach genome reveals convergent evolutionary mechanisms linked to viviparity in insects and beyond.</title>
        <authorList>
            <person name="Fouks B."/>
            <person name="Harrison M.C."/>
            <person name="Mikhailova A.A."/>
            <person name="Marchal E."/>
            <person name="English S."/>
            <person name="Carruthers M."/>
            <person name="Jennings E.C."/>
            <person name="Chiamaka E.L."/>
            <person name="Frigard R.A."/>
            <person name="Pippel M."/>
            <person name="Attardo G.M."/>
            <person name="Benoit J.B."/>
            <person name="Bornberg-Bauer E."/>
            <person name="Tobe S.S."/>
        </authorList>
    </citation>
    <scope>NUCLEOTIDE SEQUENCE</scope>
    <source>
        <strain evidence="2">Stay&amp;Tobe</strain>
    </source>
</reference>
<dbReference type="GO" id="GO:0006368">
    <property type="term" value="P:transcription elongation by RNA polymerase II"/>
    <property type="evidence" value="ECO:0007669"/>
    <property type="project" value="InterPro"/>
</dbReference>
<organism evidence="2 3">
    <name type="scientific">Diploptera punctata</name>
    <name type="common">Pacific beetle cockroach</name>
    <dbReference type="NCBI Taxonomy" id="6984"/>
    <lineage>
        <taxon>Eukaryota</taxon>
        <taxon>Metazoa</taxon>
        <taxon>Ecdysozoa</taxon>
        <taxon>Arthropoda</taxon>
        <taxon>Hexapoda</taxon>
        <taxon>Insecta</taxon>
        <taxon>Pterygota</taxon>
        <taxon>Neoptera</taxon>
        <taxon>Polyneoptera</taxon>
        <taxon>Dictyoptera</taxon>
        <taxon>Blattodea</taxon>
        <taxon>Blaberoidea</taxon>
        <taxon>Blaberidae</taxon>
        <taxon>Diplopterinae</taxon>
        <taxon>Diploptera</taxon>
    </lineage>
</organism>
<feature type="non-terminal residue" evidence="2">
    <location>
        <position position="1"/>
    </location>
</feature>
<dbReference type="GO" id="GO:0008023">
    <property type="term" value="C:transcription elongation factor complex"/>
    <property type="evidence" value="ECO:0007669"/>
    <property type="project" value="InterPro"/>
</dbReference>
<feature type="domain" description="RNA polymerase II elongation factor ELL N-terminal" evidence="1">
    <location>
        <begin position="6"/>
        <end position="59"/>
    </location>
</feature>
<evidence type="ECO:0000313" key="2">
    <source>
        <dbReference type="EMBL" id="KAJ9580095.1"/>
    </source>
</evidence>
<protein>
    <recommendedName>
        <fullName evidence="1">RNA polymerase II elongation factor ELL N-terminal domain-containing protein</fullName>
    </recommendedName>
</protein>
<dbReference type="Proteomes" id="UP001233999">
    <property type="component" value="Unassembled WGS sequence"/>
</dbReference>
<name>A0AAD7ZGW4_DIPPU</name>
<evidence type="ECO:0000313" key="3">
    <source>
        <dbReference type="Proteomes" id="UP001233999"/>
    </source>
</evidence>
<accession>A0AAD7ZGW4</accession>
<gene>
    <name evidence="2" type="ORF">L9F63_004237</name>
</gene>
<dbReference type="AlphaFoldDB" id="A0AAD7ZGW4"/>
<reference evidence="2" key="2">
    <citation type="submission" date="2023-05" db="EMBL/GenBank/DDBJ databases">
        <authorList>
            <person name="Fouks B."/>
        </authorList>
    </citation>
    <scope>NUCLEOTIDE SEQUENCE</scope>
    <source>
        <strain evidence="2">Stay&amp;Tobe</strain>
        <tissue evidence="2">Testes</tissue>
    </source>
</reference>
<keyword evidence="3" id="KW-1185">Reference proteome</keyword>
<dbReference type="Pfam" id="PF10390">
    <property type="entry name" value="ELL"/>
    <property type="match status" value="1"/>
</dbReference>
<evidence type="ECO:0000259" key="1">
    <source>
        <dbReference type="Pfam" id="PF10390"/>
    </source>
</evidence>
<dbReference type="InterPro" id="IPR019464">
    <property type="entry name" value="ELL_N"/>
</dbReference>
<dbReference type="EMBL" id="JASPKZ010008361">
    <property type="protein sequence ID" value="KAJ9580095.1"/>
    <property type="molecule type" value="Genomic_DNA"/>
</dbReference>
<comment type="caution">
    <text evidence="2">The sequence shown here is derived from an EMBL/GenBank/DDBJ whole genome shotgun (WGS) entry which is preliminary data.</text>
</comment>